<gene>
    <name evidence="1" type="ORF">OWO01_05990</name>
</gene>
<name>A0A9J6RBP4_9BACI</name>
<dbReference type="Proteomes" id="UP001084197">
    <property type="component" value="Unassembled WGS sequence"/>
</dbReference>
<evidence type="ECO:0000313" key="1">
    <source>
        <dbReference type="EMBL" id="MCZ0702755.1"/>
    </source>
</evidence>
<accession>A0A9J6RBP4</accession>
<dbReference type="RefSeq" id="WP_268779524.1">
    <property type="nucleotide sequence ID" value="NZ_JAPRAT010000008.1"/>
</dbReference>
<protein>
    <submittedName>
        <fullName evidence="1">Uncharacterized protein</fullName>
    </submittedName>
</protein>
<organism evidence="1 2">
    <name type="scientific">Natronobacillus azotifigens</name>
    <dbReference type="NCBI Taxonomy" id="472978"/>
    <lineage>
        <taxon>Bacteria</taxon>
        <taxon>Bacillati</taxon>
        <taxon>Bacillota</taxon>
        <taxon>Bacilli</taxon>
        <taxon>Bacillales</taxon>
        <taxon>Bacillaceae</taxon>
        <taxon>Natronobacillus</taxon>
    </lineage>
</organism>
<keyword evidence="2" id="KW-1185">Reference proteome</keyword>
<evidence type="ECO:0000313" key="2">
    <source>
        <dbReference type="Proteomes" id="UP001084197"/>
    </source>
</evidence>
<reference evidence="1" key="1">
    <citation type="submission" date="2022-11" db="EMBL/GenBank/DDBJ databases">
        <title>WGS of Natronobacillus azotifigens 24KS-1, an anaerobic diazotrophic haloalkaliphile from soda-rich habitats.</title>
        <authorList>
            <person name="Sorokin D.Y."/>
            <person name="Merkel A.Y."/>
        </authorList>
    </citation>
    <scope>NUCLEOTIDE SEQUENCE</scope>
    <source>
        <strain evidence="1">24KS-1</strain>
    </source>
</reference>
<comment type="caution">
    <text evidence="1">The sequence shown here is derived from an EMBL/GenBank/DDBJ whole genome shotgun (WGS) entry which is preliminary data.</text>
</comment>
<dbReference type="AlphaFoldDB" id="A0A9J6RBP4"/>
<sequence length="76" mass="9025">MILKEWKDFGTDAEFYTKSSFEKQVDDVFEAMCLEEGKDIPNYIWTKQYVVVIKNNTRMINDVSFIKIPRDPSVIR</sequence>
<dbReference type="EMBL" id="JAPRAT010000008">
    <property type="protein sequence ID" value="MCZ0702755.1"/>
    <property type="molecule type" value="Genomic_DNA"/>
</dbReference>
<proteinExistence type="predicted"/>